<evidence type="ECO:0000256" key="5">
    <source>
        <dbReference type="ARBA" id="ARBA00023136"/>
    </source>
</evidence>
<keyword evidence="3 6" id="KW-0812">Transmembrane</keyword>
<organism evidence="8 9">
    <name type="scientific">Paenibacillus macquariensis</name>
    <dbReference type="NCBI Taxonomy" id="948756"/>
    <lineage>
        <taxon>Bacteria</taxon>
        <taxon>Bacillati</taxon>
        <taxon>Bacillota</taxon>
        <taxon>Bacilli</taxon>
        <taxon>Bacillales</taxon>
        <taxon>Paenibacillaceae</taxon>
        <taxon>Paenibacillus</taxon>
    </lineage>
</organism>
<dbReference type="EMBL" id="FTNK01000019">
    <property type="protein sequence ID" value="SIR56854.1"/>
    <property type="molecule type" value="Genomic_DNA"/>
</dbReference>
<dbReference type="CDD" id="cd17313">
    <property type="entry name" value="MFS_SLC45_SUC"/>
    <property type="match status" value="1"/>
</dbReference>
<comment type="caution">
    <text evidence="8">The sequence shown here is derived from an EMBL/GenBank/DDBJ whole genome shotgun (WGS) entry which is preliminary data.</text>
</comment>
<evidence type="ECO:0000313" key="8">
    <source>
        <dbReference type="EMBL" id="SIR56854.1"/>
    </source>
</evidence>
<dbReference type="RefSeq" id="WP_068590805.1">
    <property type="nucleotide sequence ID" value="NZ_FTNK01000019.1"/>
</dbReference>
<feature type="transmembrane region" description="Helical" evidence="6">
    <location>
        <begin position="73"/>
        <end position="89"/>
    </location>
</feature>
<dbReference type="PANTHER" id="PTHR23528">
    <property type="match status" value="1"/>
</dbReference>
<gene>
    <name evidence="8" type="ORF">SAMN05421578_11947</name>
</gene>
<feature type="transmembrane region" description="Helical" evidence="6">
    <location>
        <begin position="161"/>
        <end position="177"/>
    </location>
</feature>
<feature type="transmembrane region" description="Helical" evidence="6">
    <location>
        <begin position="367"/>
        <end position="387"/>
    </location>
</feature>
<dbReference type="PANTHER" id="PTHR23528:SF1">
    <property type="entry name" value="MAJOR FACILITATOR SUPERFAMILY (MFS) PROFILE DOMAIN-CONTAINING PROTEIN"/>
    <property type="match status" value="1"/>
</dbReference>
<evidence type="ECO:0000256" key="3">
    <source>
        <dbReference type="ARBA" id="ARBA00022692"/>
    </source>
</evidence>
<feature type="transmembrane region" description="Helical" evidence="6">
    <location>
        <begin position="278"/>
        <end position="296"/>
    </location>
</feature>
<feature type="transmembrane region" description="Helical" evidence="6">
    <location>
        <begin position="251"/>
        <end position="271"/>
    </location>
</feature>
<accession>A0ABY1KBX5</accession>
<evidence type="ECO:0000313" key="9">
    <source>
        <dbReference type="Proteomes" id="UP000186666"/>
    </source>
</evidence>
<keyword evidence="2" id="KW-0813">Transport</keyword>
<keyword evidence="9" id="KW-1185">Reference proteome</keyword>
<keyword evidence="5 6" id="KW-0472">Membrane</keyword>
<evidence type="ECO:0000256" key="2">
    <source>
        <dbReference type="ARBA" id="ARBA00022448"/>
    </source>
</evidence>
<evidence type="ECO:0000256" key="4">
    <source>
        <dbReference type="ARBA" id="ARBA00022989"/>
    </source>
</evidence>
<dbReference type="Proteomes" id="UP000186666">
    <property type="component" value="Unassembled WGS sequence"/>
</dbReference>
<keyword evidence="4 6" id="KW-1133">Transmembrane helix</keyword>
<dbReference type="InterPro" id="IPR011701">
    <property type="entry name" value="MFS"/>
</dbReference>
<evidence type="ECO:0000256" key="1">
    <source>
        <dbReference type="ARBA" id="ARBA00004651"/>
    </source>
</evidence>
<feature type="transmembrane region" description="Helical" evidence="6">
    <location>
        <begin position="35"/>
        <end position="53"/>
    </location>
</feature>
<feature type="transmembrane region" description="Helical" evidence="6">
    <location>
        <begin position="341"/>
        <end position="361"/>
    </location>
</feature>
<dbReference type="InterPro" id="IPR036259">
    <property type="entry name" value="MFS_trans_sf"/>
</dbReference>
<feature type="domain" description="Major facilitator superfamily (MFS) profile" evidence="7">
    <location>
        <begin position="3"/>
        <end position="392"/>
    </location>
</feature>
<comment type="subcellular location">
    <subcellularLocation>
        <location evidence="1">Cell membrane</location>
        <topology evidence="1">Multi-pass membrane protein</topology>
    </subcellularLocation>
</comment>
<dbReference type="PROSITE" id="PS50850">
    <property type="entry name" value="MFS"/>
    <property type="match status" value="1"/>
</dbReference>
<name>A0ABY1KBX5_9BACL</name>
<proteinExistence type="predicted"/>
<feature type="transmembrane region" description="Helical" evidence="6">
    <location>
        <begin position="95"/>
        <end position="114"/>
    </location>
</feature>
<feature type="transmembrane region" description="Helical" evidence="6">
    <location>
        <begin position="302"/>
        <end position="320"/>
    </location>
</feature>
<feature type="transmembrane region" description="Helical" evidence="6">
    <location>
        <begin position="135"/>
        <end position="155"/>
    </location>
</feature>
<reference evidence="8 9" key="1">
    <citation type="submission" date="2017-01" db="EMBL/GenBank/DDBJ databases">
        <authorList>
            <person name="Varghese N."/>
            <person name="Submissions S."/>
        </authorList>
    </citation>
    <scope>NUCLEOTIDE SEQUENCE [LARGE SCALE GENOMIC DNA]</scope>
    <source>
        <strain evidence="8 9">ATCC 23464</strain>
    </source>
</reference>
<dbReference type="SUPFAM" id="SSF103473">
    <property type="entry name" value="MFS general substrate transporter"/>
    <property type="match status" value="1"/>
</dbReference>
<feature type="transmembrane region" description="Helical" evidence="6">
    <location>
        <begin position="213"/>
        <end position="231"/>
    </location>
</feature>
<sequence length="406" mass="45154">MKKTWLLGFGFFSISITWALYNAFVPFFLEHYVQSVAVVGFLMTIDNYFALFLQPWIGNRSDRTTTRYGRRMPYLLIGMPLAAIFTAIIPFHTGLFTLLLFMILMNLSMSLYRSPTVALMPDTTLEDKRTKANGIINFMGGVGAVIAFGVGSILYDYHRSLPFIVAGLLTLICLLIVSRTIRESRDSVITPPLDTPVLGKKPRISLKGQLDRTTLFLLAAIFFWFVAYQGVETLFTLYGKNYLGLSEKASSFSLTFFSLAFVVFAIPSGFLGNRFGKFKMIITGICGLFVVFGLVIFVKDLLLLRLLLVLGGMFWACININSYPFIISTGKEESIGTRTGLYYLVSSLAAISSPPLLGLMIDSFGYAILFYCASASMLVALGFILMVRHPEESLNMPSNELPTKAV</sequence>
<evidence type="ECO:0000259" key="7">
    <source>
        <dbReference type="PROSITE" id="PS50850"/>
    </source>
</evidence>
<dbReference type="InterPro" id="IPR020846">
    <property type="entry name" value="MFS_dom"/>
</dbReference>
<protein>
    <submittedName>
        <fullName evidence="8">Na+/melibiose symporter</fullName>
    </submittedName>
</protein>
<dbReference type="Pfam" id="PF07690">
    <property type="entry name" value="MFS_1"/>
    <property type="match status" value="1"/>
</dbReference>
<dbReference type="Gene3D" id="1.20.1250.20">
    <property type="entry name" value="MFS general substrate transporter like domains"/>
    <property type="match status" value="2"/>
</dbReference>
<evidence type="ECO:0000256" key="6">
    <source>
        <dbReference type="SAM" id="Phobius"/>
    </source>
</evidence>